<reference evidence="6" key="1">
    <citation type="submission" date="2022-07" db="EMBL/GenBank/DDBJ databases">
        <title>Phylogenomic reconstructions and comparative analyses of Kickxellomycotina fungi.</title>
        <authorList>
            <person name="Reynolds N.K."/>
            <person name="Stajich J.E."/>
            <person name="Barry K."/>
            <person name="Grigoriev I.V."/>
            <person name="Crous P."/>
            <person name="Smith M.E."/>
        </authorList>
    </citation>
    <scope>NUCLEOTIDE SEQUENCE</scope>
    <source>
        <strain evidence="6">NRRL 1566</strain>
    </source>
</reference>
<evidence type="ECO:0000313" key="7">
    <source>
        <dbReference type="Proteomes" id="UP001139887"/>
    </source>
</evidence>
<comment type="caution">
    <text evidence="6">The sequence shown here is derived from an EMBL/GenBank/DDBJ whole genome shotgun (WGS) entry which is preliminary data.</text>
</comment>
<name>A0A9W8M051_9FUNG</name>
<keyword evidence="3 6" id="KW-0240">DNA-directed RNA polymerase</keyword>
<keyword evidence="4" id="KW-0804">Transcription</keyword>
<evidence type="ECO:0000256" key="2">
    <source>
        <dbReference type="ARBA" id="ARBA00009430"/>
    </source>
</evidence>
<accession>A0A9W8M051</accession>
<evidence type="ECO:0000256" key="5">
    <source>
        <dbReference type="ARBA" id="ARBA00023242"/>
    </source>
</evidence>
<dbReference type="GO" id="GO:0000428">
    <property type="term" value="C:DNA-directed RNA polymerase complex"/>
    <property type="evidence" value="ECO:0007669"/>
    <property type="project" value="UniProtKB-KW"/>
</dbReference>
<dbReference type="AlphaFoldDB" id="A0A9W8M051"/>
<dbReference type="Pfam" id="PF06870">
    <property type="entry name" value="RNA_pol_I_A49"/>
    <property type="match status" value="1"/>
</dbReference>
<dbReference type="PANTHER" id="PTHR14440">
    <property type="entry name" value="DNA-DIRECTED RNA POLYMERASE I SUBUNIT RPA49"/>
    <property type="match status" value="1"/>
</dbReference>
<gene>
    <name evidence="6" type="primary">RPA49</name>
    <name evidence="6" type="ORF">IWW36_002182</name>
</gene>
<proteinExistence type="inferred from homology"/>
<organism evidence="6 7">
    <name type="scientific">Coemansia brasiliensis</name>
    <dbReference type="NCBI Taxonomy" id="2650707"/>
    <lineage>
        <taxon>Eukaryota</taxon>
        <taxon>Fungi</taxon>
        <taxon>Fungi incertae sedis</taxon>
        <taxon>Zoopagomycota</taxon>
        <taxon>Kickxellomycotina</taxon>
        <taxon>Kickxellomycetes</taxon>
        <taxon>Kickxellales</taxon>
        <taxon>Kickxellaceae</taxon>
        <taxon>Coemansia</taxon>
    </lineage>
</organism>
<evidence type="ECO:0000256" key="3">
    <source>
        <dbReference type="ARBA" id="ARBA00022478"/>
    </source>
</evidence>
<evidence type="ECO:0000256" key="1">
    <source>
        <dbReference type="ARBA" id="ARBA00004604"/>
    </source>
</evidence>
<dbReference type="EMBL" id="JANBUW010000045">
    <property type="protein sequence ID" value="KAJ2850077.1"/>
    <property type="molecule type" value="Genomic_DNA"/>
</dbReference>
<dbReference type="GO" id="GO:0003677">
    <property type="term" value="F:DNA binding"/>
    <property type="evidence" value="ECO:0007669"/>
    <property type="project" value="InterPro"/>
</dbReference>
<dbReference type="InterPro" id="IPR009668">
    <property type="entry name" value="RNA_pol-assoc_fac_A49-like"/>
</dbReference>
<comment type="subcellular location">
    <subcellularLocation>
        <location evidence="1">Nucleus</location>
        <location evidence="1">Nucleolus</location>
    </subcellularLocation>
</comment>
<sequence length="419" mass="45893">MSTKRKANDLSDIAVAIDTSKARVQPVLATFSAAIPPSASSFTTYRRTDKRDDCIVVSENDKIEFVGKSFDDDQPLVRGCSYLLGVYDAQTNSVTFRQAPLVRVDSTIKALKGAQGVSDRDISDRIMQAHTELGVAFGSKKRRAQIRADERNRINMEGVKEDMKTIGASIEIRTSSMPTKQELTDAQDSARPVPRYNAEAKVPAEIYDMEDVLPKSVAAFIDISPLLASPSDLDVYREKVPIRSGFVKSKLSYLLNQPKPDILQIRRALYLSYLIKMATMGNKQLADRNACVQSLCCSPEMADALFSKFAECVAGSVNPDGSPVYRKTTAMENKLICYIAVLMLSLNGWVAYPSELAGDLGIQGKKAEKYLASVGCKLEAVSAAEIAARTSNKRSVSRSGKKAVLKAPIQFPKPSLRRA</sequence>
<keyword evidence="7" id="KW-1185">Reference proteome</keyword>
<dbReference type="GO" id="GO:0006351">
    <property type="term" value="P:DNA-templated transcription"/>
    <property type="evidence" value="ECO:0007669"/>
    <property type="project" value="InterPro"/>
</dbReference>
<dbReference type="GO" id="GO:0005730">
    <property type="term" value="C:nucleolus"/>
    <property type="evidence" value="ECO:0007669"/>
    <property type="project" value="UniProtKB-SubCell"/>
</dbReference>
<protein>
    <submittedName>
        <fullName evidence="6">DNA-directed RNA polymerase I subunit rpa49</fullName>
    </submittedName>
</protein>
<evidence type="ECO:0000313" key="6">
    <source>
        <dbReference type="EMBL" id="KAJ2850077.1"/>
    </source>
</evidence>
<dbReference type="Proteomes" id="UP001139887">
    <property type="component" value="Unassembled WGS sequence"/>
</dbReference>
<comment type="similarity">
    <text evidence="2">Belongs to the eukaryotic RPA49/POLR1E RNA polymerase subunit family.</text>
</comment>
<evidence type="ECO:0000256" key="4">
    <source>
        <dbReference type="ARBA" id="ARBA00023163"/>
    </source>
</evidence>
<dbReference type="OrthoDB" id="532500at2759"/>
<keyword evidence="5" id="KW-0539">Nucleus</keyword>